<organism evidence="1">
    <name type="scientific">Tanacetum cinerariifolium</name>
    <name type="common">Dalmatian daisy</name>
    <name type="synonym">Chrysanthemum cinerariifolium</name>
    <dbReference type="NCBI Taxonomy" id="118510"/>
    <lineage>
        <taxon>Eukaryota</taxon>
        <taxon>Viridiplantae</taxon>
        <taxon>Streptophyta</taxon>
        <taxon>Embryophyta</taxon>
        <taxon>Tracheophyta</taxon>
        <taxon>Spermatophyta</taxon>
        <taxon>Magnoliopsida</taxon>
        <taxon>eudicotyledons</taxon>
        <taxon>Gunneridae</taxon>
        <taxon>Pentapetalae</taxon>
        <taxon>asterids</taxon>
        <taxon>campanulids</taxon>
        <taxon>Asterales</taxon>
        <taxon>Asteraceae</taxon>
        <taxon>Asteroideae</taxon>
        <taxon>Anthemideae</taxon>
        <taxon>Anthemidinae</taxon>
        <taxon>Tanacetum</taxon>
    </lineage>
</organism>
<reference evidence="1" key="1">
    <citation type="journal article" date="2019" name="Sci. Rep.">
        <title>Draft genome of Tanacetum cinerariifolium, the natural source of mosquito coil.</title>
        <authorList>
            <person name="Yamashiro T."/>
            <person name="Shiraishi A."/>
            <person name="Satake H."/>
            <person name="Nakayama K."/>
        </authorList>
    </citation>
    <scope>NUCLEOTIDE SEQUENCE</scope>
</reference>
<protein>
    <submittedName>
        <fullName evidence="1">Uncharacterized protein</fullName>
    </submittedName>
</protein>
<dbReference type="EMBL" id="BKCJ011108695">
    <property type="protein sequence ID" value="GFC87113.1"/>
    <property type="molecule type" value="Genomic_DNA"/>
</dbReference>
<accession>A0A699RMW9</accession>
<proteinExistence type="predicted"/>
<sequence>DPVVWQHDNYHRDNKEEEYAHLFAELDQLLEHVAFLNAEIRESMVGVDPPVVAVVALLVSIDDQL</sequence>
<dbReference type="AlphaFoldDB" id="A0A699RMW9"/>
<comment type="caution">
    <text evidence="1">The sequence shown here is derived from an EMBL/GenBank/DDBJ whole genome shotgun (WGS) entry which is preliminary data.</text>
</comment>
<feature type="non-terminal residue" evidence="1">
    <location>
        <position position="1"/>
    </location>
</feature>
<evidence type="ECO:0000313" key="1">
    <source>
        <dbReference type="EMBL" id="GFC87113.1"/>
    </source>
</evidence>
<name>A0A699RMW9_TANCI</name>
<gene>
    <name evidence="1" type="ORF">Tci_859083</name>
</gene>